<dbReference type="InterPro" id="IPR010285">
    <property type="entry name" value="DNA_helicase_pif1-like_DEAD"/>
</dbReference>
<dbReference type="Proteomes" id="UP001237642">
    <property type="component" value="Unassembled WGS sequence"/>
</dbReference>
<dbReference type="GO" id="GO:0006281">
    <property type="term" value="P:DNA repair"/>
    <property type="evidence" value="ECO:0007669"/>
    <property type="project" value="UniProtKB-KW"/>
</dbReference>
<dbReference type="GO" id="GO:0005524">
    <property type="term" value="F:ATP binding"/>
    <property type="evidence" value="ECO:0007669"/>
    <property type="project" value="UniProtKB-KW"/>
</dbReference>
<accession>A0AAD8H2V3</accession>
<keyword evidence="1" id="KW-0227">DNA damage</keyword>
<evidence type="ECO:0000256" key="1">
    <source>
        <dbReference type="RuleBase" id="RU363044"/>
    </source>
</evidence>
<keyword evidence="1" id="KW-0547">Nucleotide-binding</keyword>
<dbReference type="PANTHER" id="PTHR10492:SF93">
    <property type="entry name" value="ATP-DEPENDENT DNA HELICASE"/>
    <property type="match status" value="1"/>
</dbReference>
<comment type="similarity">
    <text evidence="1">Belongs to the helicase family.</text>
</comment>
<comment type="catalytic activity">
    <reaction evidence="1">
        <text>ATP + H2O = ADP + phosphate + H(+)</text>
        <dbReference type="Rhea" id="RHEA:13065"/>
        <dbReference type="ChEBI" id="CHEBI:15377"/>
        <dbReference type="ChEBI" id="CHEBI:15378"/>
        <dbReference type="ChEBI" id="CHEBI:30616"/>
        <dbReference type="ChEBI" id="CHEBI:43474"/>
        <dbReference type="ChEBI" id="CHEBI:456216"/>
        <dbReference type="EC" id="5.6.2.3"/>
    </reaction>
</comment>
<keyword evidence="1" id="KW-0067">ATP-binding</keyword>
<dbReference type="EC" id="5.6.2.3" evidence="1"/>
<dbReference type="PANTHER" id="PTHR10492">
    <property type="match status" value="1"/>
</dbReference>
<feature type="region of interest" description="Disordered" evidence="2">
    <location>
        <begin position="1"/>
        <end position="20"/>
    </location>
</feature>
<dbReference type="GO" id="GO:0043139">
    <property type="term" value="F:5'-3' DNA helicase activity"/>
    <property type="evidence" value="ECO:0007669"/>
    <property type="project" value="UniProtKB-EC"/>
</dbReference>
<evidence type="ECO:0000256" key="2">
    <source>
        <dbReference type="SAM" id="MobiDB-lite"/>
    </source>
</evidence>
<sequence>MPTTNTVLAPLTPNNSTLLPNRDRTPLTAINANVRIEQPRPQRGRPRKVSTELIQDKENNILGHNGTGQSFRPTSLSQKRPVGRPRRTPVNPNTAPIRPLLARMPNTMTISQANSSYQTPQTTLHQPFGNCANGPLIFESSTSGQPAQQIAMGTGNCAKGNPAFASFSSGKPAQNMAMGSGATSSSHSTNLVVNLLSSFDEAVDLESDNDVEGDMIDIDNNDVPNDDRVVTTPRRDFPSEYLSLGPPKYNCSNPSKLWHDHINHFIDDILWMRRRVLKNNDLVLPEDEIRFWALAEIERILNFFGGDFRQILPVIENGDRQDIVSASINRSYIWDTITVLTLNKNMRLHKGNSDELNNAIDIFSKWVLDIGDGRNSFVSEDDPNKDPEILIPDQFLIPHINNPLTNIVDVVYPGIEVNYKEHQYLRDRAILAPINKIVDEVNNYVLARLPSEEHIYLSVDSIDEGPMNESDQNSAFPEEFLNSIDMPGMPKHELKLKVGVVIMLTRNINQVFGLCNGTRMIVKRLFKWTVECEIITGSHSGTRHIIPRFITTPPNNNSNWPFIFKRKQLPLQVCFAMTINKSQGDGTGVGKKTTKNIVYEEVFYNLPKL</sequence>
<dbReference type="InterPro" id="IPR049163">
    <property type="entry name" value="Pif1-like_2B_dom"/>
</dbReference>
<comment type="caution">
    <text evidence="5">The sequence shown here is derived from an EMBL/GenBank/DDBJ whole genome shotgun (WGS) entry which is preliminary data.</text>
</comment>
<dbReference type="Pfam" id="PF21530">
    <property type="entry name" value="Pif1_2B_dom"/>
    <property type="match status" value="1"/>
</dbReference>
<evidence type="ECO:0000259" key="4">
    <source>
        <dbReference type="Pfam" id="PF21530"/>
    </source>
</evidence>
<feature type="compositionally biased region" description="Polar residues" evidence="2">
    <location>
        <begin position="67"/>
        <end position="78"/>
    </location>
</feature>
<dbReference type="AlphaFoldDB" id="A0AAD8H2V3"/>
<keyword evidence="1" id="KW-0234">DNA repair</keyword>
<evidence type="ECO:0000313" key="5">
    <source>
        <dbReference type="EMBL" id="KAK1359990.1"/>
    </source>
</evidence>
<protein>
    <recommendedName>
        <fullName evidence="1">ATP-dependent DNA helicase</fullName>
        <ecNumber evidence="1">5.6.2.3</ecNumber>
    </recommendedName>
</protein>
<comment type="cofactor">
    <cofactor evidence="1">
        <name>Mg(2+)</name>
        <dbReference type="ChEBI" id="CHEBI:18420"/>
    </cofactor>
</comment>
<dbReference type="GO" id="GO:0016787">
    <property type="term" value="F:hydrolase activity"/>
    <property type="evidence" value="ECO:0007669"/>
    <property type="project" value="UniProtKB-KW"/>
</dbReference>
<organism evidence="5 6">
    <name type="scientific">Heracleum sosnowskyi</name>
    <dbReference type="NCBI Taxonomy" id="360622"/>
    <lineage>
        <taxon>Eukaryota</taxon>
        <taxon>Viridiplantae</taxon>
        <taxon>Streptophyta</taxon>
        <taxon>Embryophyta</taxon>
        <taxon>Tracheophyta</taxon>
        <taxon>Spermatophyta</taxon>
        <taxon>Magnoliopsida</taxon>
        <taxon>eudicotyledons</taxon>
        <taxon>Gunneridae</taxon>
        <taxon>Pentapetalae</taxon>
        <taxon>asterids</taxon>
        <taxon>campanulids</taxon>
        <taxon>Apiales</taxon>
        <taxon>Apiaceae</taxon>
        <taxon>Apioideae</taxon>
        <taxon>apioid superclade</taxon>
        <taxon>Tordylieae</taxon>
        <taxon>Tordyliinae</taxon>
        <taxon>Heracleum</taxon>
    </lineage>
</organism>
<name>A0AAD8H2V3_9APIA</name>
<dbReference type="GO" id="GO:0000723">
    <property type="term" value="P:telomere maintenance"/>
    <property type="evidence" value="ECO:0007669"/>
    <property type="project" value="InterPro"/>
</dbReference>
<evidence type="ECO:0000313" key="6">
    <source>
        <dbReference type="Proteomes" id="UP001237642"/>
    </source>
</evidence>
<dbReference type="InterPro" id="IPR027417">
    <property type="entry name" value="P-loop_NTPase"/>
</dbReference>
<feature type="region of interest" description="Disordered" evidence="2">
    <location>
        <begin position="212"/>
        <end position="231"/>
    </location>
</feature>
<evidence type="ECO:0000259" key="3">
    <source>
        <dbReference type="Pfam" id="PF05970"/>
    </source>
</evidence>
<feature type="compositionally biased region" description="Polar residues" evidence="2">
    <location>
        <begin position="1"/>
        <end position="19"/>
    </location>
</feature>
<reference evidence="5" key="2">
    <citation type="submission" date="2023-05" db="EMBL/GenBank/DDBJ databases">
        <authorList>
            <person name="Schelkunov M.I."/>
        </authorList>
    </citation>
    <scope>NUCLEOTIDE SEQUENCE</scope>
    <source>
        <strain evidence="5">Hsosn_3</strain>
        <tissue evidence="5">Leaf</tissue>
    </source>
</reference>
<keyword evidence="6" id="KW-1185">Reference proteome</keyword>
<dbReference type="Pfam" id="PF05970">
    <property type="entry name" value="PIF1"/>
    <property type="match status" value="1"/>
</dbReference>
<dbReference type="GO" id="GO:0006310">
    <property type="term" value="P:DNA recombination"/>
    <property type="evidence" value="ECO:0007669"/>
    <property type="project" value="UniProtKB-KW"/>
</dbReference>
<keyword evidence="1" id="KW-0378">Hydrolase</keyword>
<proteinExistence type="inferred from homology"/>
<dbReference type="EMBL" id="JAUIZM010000010">
    <property type="protein sequence ID" value="KAK1359990.1"/>
    <property type="molecule type" value="Genomic_DNA"/>
</dbReference>
<reference evidence="5" key="1">
    <citation type="submission" date="2023-02" db="EMBL/GenBank/DDBJ databases">
        <title>Genome of toxic invasive species Heracleum sosnowskyi carries increased number of genes despite the absence of recent whole-genome duplications.</title>
        <authorList>
            <person name="Schelkunov M."/>
            <person name="Shtratnikova V."/>
            <person name="Makarenko M."/>
            <person name="Klepikova A."/>
            <person name="Omelchenko D."/>
            <person name="Novikova G."/>
            <person name="Obukhova E."/>
            <person name="Bogdanov V."/>
            <person name="Penin A."/>
            <person name="Logacheva M."/>
        </authorList>
    </citation>
    <scope>NUCLEOTIDE SEQUENCE</scope>
    <source>
        <strain evidence="5">Hsosn_3</strain>
        <tissue evidence="5">Leaf</tissue>
    </source>
</reference>
<feature type="domain" description="DNA helicase Pif1-like DEAD-box helicase" evidence="3">
    <location>
        <begin position="304"/>
        <end position="377"/>
    </location>
</feature>
<keyword evidence="1" id="KW-0233">DNA recombination</keyword>
<feature type="region of interest" description="Disordered" evidence="2">
    <location>
        <begin position="58"/>
        <end position="98"/>
    </location>
</feature>
<feature type="domain" description="DNA helicase Pif1-like 2B" evidence="4">
    <location>
        <begin position="479"/>
        <end position="525"/>
    </location>
</feature>
<keyword evidence="1" id="KW-0347">Helicase</keyword>
<dbReference type="SUPFAM" id="SSF52540">
    <property type="entry name" value="P-loop containing nucleoside triphosphate hydrolases"/>
    <property type="match status" value="1"/>
</dbReference>
<gene>
    <name evidence="5" type="ORF">POM88_044464</name>
</gene>